<name>A0AAV0FXP8_9ASTE</name>
<dbReference type="EMBL" id="CAMAPF010000260">
    <property type="protein sequence ID" value="CAH9115904.1"/>
    <property type="molecule type" value="Genomic_DNA"/>
</dbReference>
<protein>
    <submittedName>
        <fullName evidence="7">Uncharacterized protein</fullName>
    </submittedName>
</protein>
<accession>A0AAV0FXP8</accession>
<dbReference type="InterPro" id="IPR051991">
    <property type="entry name" value="Mitoribosomal_protein_bL32"/>
</dbReference>
<evidence type="ECO:0000256" key="5">
    <source>
        <dbReference type="ARBA" id="ARBA00023274"/>
    </source>
</evidence>
<reference evidence="7" key="1">
    <citation type="submission" date="2022-07" db="EMBL/GenBank/DDBJ databases">
        <authorList>
            <person name="Macas J."/>
            <person name="Novak P."/>
            <person name="Neumann P."/>
        </authorList>
    </citation>
    <scope>NUCLEOTIDE SEQUENCE</scope>
</reference>
<dbReference type="EMBL" id="CAMAPF010001022">
    <property type="protein sequence ID" value="CAH9140098.1"/>
    <property type="molecule type" value="Genomic_DNA"/>
</dbReference>
<evidence type="ECO:0000313" key="7">
    <source>
        <dbReference type="EMBL" id="CAH9140098.1"/>
    </source>
</evidence>
<sequence length="103" mass="11485">MGFTSNVHTFAHVIARPAEMDSVICNPLFTSPTMALPESQEGTKGNTRYGFQEIPFFKASMELMAIPEKKVSRYKRGIQNGPKELKPQLVIICCGGIRQDPKQ</sequence>
<dbReference type="PANTHER" id="PTHR21026">
    <property type="entry name" value="39S RIBOSOMAL PROTEIN L32, MITOCHONDRIAL"/>
    <property type="match status" value="1"/>
</dbReference>
<evidence type="ECO:0000256" key="4">
    <source>
        <dbReference type="ARBA" id="ARBA00023128"/>
    </source>
</evidence>
<evidence type="ECO:0000313" key="8">
    <source>
        <dbReference type="Proteomes" id="UP001152523"/>
    </source>
</evidence>
<dbReference type="GO" id="GO:0003735">
    <property type="term" value="F:structural constituent of ribosome"/>
    <property type="evidence" value="ECO:0007669"/>
    <property type="project" value="TreeGrafter"/>
</dbReference>
<comment type="subcellular location">
    <subcellularLocation>
        <location evidence="1">Mitochondrion</location>
    </subcellularLocation>
</comment>
<comment type="similarity">
    <text evidence="2">Belongs to the bacterial ribosomal protein bL32 family.</text>
</comment>
<evidence type="ECO:0000256" key="2">
    <source>
        <dbReference type="ARBA" id="ARBA00008560"/>
    </source>
</evidence>
<dbReference type="GO" id="GO:0005762">
    <property type="term" value="C:mitochondrial large ribosomal subunit"/>
    <property type="evidence" value="ECO:0007669"/>
    <property type="project" value="TreeGrafter"/>
</dbReference>
<keyword evidence="3" id="KW-0689">Ribosomal protein</keyword>
<organism evidence="7 8">
    <name type="scientific">Cuscuta epithymum</name>
    <dbReference type="NCBI Taxonomy" id="186058"/>
    <lineage>
        <taxon>Eukaryota</taxon>
        <taxon>Viridiplantae</taxon>
        <taxon>Streptophyta</taxon>
        <taxon>Embryophyta</taxon>
        <taxon>Tracheophyta</taxon>
        <taxon>Spermatophyta</taxon>
        <taxon>Magnoliopsida</taxon>
        <taxon>eudicotyledons</taxon>
        <taxon>Gunneridae</taxon>
        <taxon>Pentapetalae</taxon>
        <taxon>asterids</taxon>
        <taxon>lamiids</taxon>
        <taxon>Solanales</taxon>
        <taxon>Convolvulaceae</taxon>
        <taxon>Cuscuteae</taxon>
        <taxon>Cuscuta</taxon>
        <taxon>Cuscuta subgen. Cuscuta</taxon>
    </lineage>
</organism>
<dbReference type="Proteomes" id="UP001152523">
    <property type="component" value="Unassembled WGS sequence"/>
</dbReference>
<proteinExistence type="inferred from homology"/>
<evidence type="ECO:0000256" key="3">
    <source>
        <dbReference type="ARBA" id="ARBA00022980"/>
    </source>
</evidence>
<gene>
    <name evidence="6" type="ORF">CEPIT_LOCUS21306</name>
    <name evidence="7" type="ORF">CEPIT_LOCUS38084</name>
</gene>
<keyword evidence="5" id="KW-0687">Ribonucleoprotein</keyword>
<comment type="caution">
    <text evidence="7">The sequence shown here is derived from an EMBL/GenBank/DDBJ whole genome shotgun (WGS) entry which is preliminary data.</text>
</comment>
<evidence type="ECO:0000256" key="1">
    <source>
        <dbReference type="ARBA" id="ARBA00004173"/>
    </source>
</evidence>
<keyword evidence="8" id="KW-1185">Reference proteome</keyword>
<dbReference type="PANTHER" id="PTHR21026:SF2">
    <property type="entry name" value="LARGE RIBOSOMAL SUBUNIT PROTEIN BL32M"/>
    <property type="match status" value="1"/>
</dbReference>
<evidence type="ECO:0000313" key="6">
    <source>
        <dbReference type="EMBL" id="CAH9115904.1"/>
    </source>
</evidence>
<keyword evidence="4" id="KW-0496">Mitochondrion</keyword>
<dbReference type="AlphaFoldDB" id="A0AAV0FXP8"/>